<gene>
    <name evidence="1" type="ORF">TwortDSMZ_171</name>
</gene>
<accession>A0A6H0X5H4</accession>
<dbReference type="OrthoDB" id="14531at10239"/>
<evidence type="ECO:0000313" key="1">
    <source>
        <dbReference type="EMBL" id="QIW89169.1"/>
    </source>
</evidence>
<sequence>MSSKKWLFYVLLFAVLLSAVFAYSWTSIYYEKNAYDSGVVQDSESNNTKNNGDIEYVTTVTLKKDTDKKATFMDELPNFLPGRTDGKTIDKSFYKSSDFREGERFKLYRIYTRDNNGEVTHKYRFEKEVDN</sequence>
<organismHost>
    <name type="scientific">Twortvirus twort</name>
    <dbReference type="NCBI Taxonomy" id="55510"/>
</organismHost>
<dbReference type="EMBL" id="MT151386">
    <property type="protein sequence ID" value="QIW89169.1"/>
    <property type="molecule type" value="Genomic_DNA"/>
</dbReference>
<dbReference type="RefSeq" id="YP_238632.1">
    <property type="nucleotide sequence ID" value="NC_007021.1"/>
</dbReference>
<dbReference type="Proteomes" id="UP000503318">
    <property type="component" value="Segment"/>
</dbReference>
<name>A0A6H0X5H4_BPTWO</name>
<dbReference type="KEGG" id="vg:5130385"/>
<organism evidence="1 2">
    <name type="scientific">Staphylococcus phage Twort (strain DSM 17442 / HER 48)</name>
    <name type="common">Bacteriophage Twort</name>
    <dbReference type="NCBI Taxonomy" id="2908167"/>
    <lineage>
        <taxon>Viruses</taxon>
        <taxon>Duplodnaviria</taxon>
        <taxon>Heunggongvirae</taxon>
        <taxon>Uroviricota</taxon>
        <taxon>Caudoviricetes</taxon>
        <taxon>Herelleviridae</taxon>
        <taxon>Twortvirinae</taxon>
        <taxon>Twortvirus</taxon>
        <taxon>Twortvirus twort</taxon>
    </lineage>
</organism>
<protein>
    <submittedName>
        <fullName evidence="1">Membrane protein</fullName>
    </submittedName>
</protein>
<reference evidence="1 2" key="1">
    <citation type="submission" date="2020-03" db="EMBL/GenBank/DDBJ databases">
        <title>Variable regions in the genome of staphylococcal bacteriophage Twort.</title>
        <authorList>
            <person name="Glowacka-Rutkowska A."/>
            <person name="Gawor J."/>
            <person name="Lobocka M."/>
        </authorList>
    </citation>
    <scope>NUCLEOTIDE SEQUENCE [LARGE SCALE GENOMIC DNA]</scope>
</reference>
<evidence type="ECO:0000313" key="2">
    <source>
        <dbReference type="Proteomes" id="UP000503318"/>
    </source>
</evidence>
<proteinExistence type="predicted"/>
<dbReference type="SMR" id="A0A6H0X5H4"/>